<proteinExistence type="predicted"/>
<evidence type="ECO:0000313" key="2">
    <source>
        <dbReference type="EMBL" id="TWU51666.1"/>
    </source>
</evidence>
<keyword evidence="1" id="KW-1133">Transmembrane helix</keyword>
<keyword evidence="1" id="KW-0812">Transmembrane</keyword>
<dbReference type="OrthoDB" id="265966at2"/>
<name>A0A5C6EVL1_9BACT</name>
<protein>
    <submittedName>
        <fullName evidence="2">Uncharacterized protein</fullName>
    </submittedName>
</protein>
<feature type="transmembrane region" description="Helical" evidence="1">
    <location>
        <begin position="314"/>
        <end position="337"/>
    </location>
</feature>
<sequence length="357" mass="40320">MTTQPISETAEPNLDQAAIADYFASEQFKRSCSTRLSEDEKAFRDEVRYDQRRGRLLRAWTLELEREDGLSMGIAFYGLGSCWLAIAIFVPHGVWMLGGFTNQVFGFWITLVQFTFAPMLMCLAMISVTSSMWYVSLAKRFATAIAILTPATLMLIFGLVQMSWIEWSDVWPRVPFLVISFCVASTAVTLPLQMWGGWSLSQAREMPRELPRLSTYQFLELTAIASVIFAVGVFVRDRSIWYEGLACTLISLLCTLAVTAMIVTRLNKLRRYRFIGFVIASVFGFTAMLIVSLFGFSRFEETMFWNNQAEQTFAILIASTIGAAIFVGTMQLATWWLHLCGWQCVKLNKVEGAAPSD</sequence>
<feature type="transmembrane region" description="Helical" evidence="1">
    <location>
        <begin position="241"/>
        <end position="262"/>
    </location>
</feature>
<dbReference type="RefSeq" id="WP_146534971.1">
    <property type="nucleotide sequence ID" value="NZ_SJPX01000003.1"/>
</dbReference>
<feature type="transmembrane region" description="Helical" evidence="1">
    <location>
        <begin position="107"/>
        <end position="129"/>
    </location>
</feature>
<feature type="transmembrane region" description="Helical" evidence="1">
    <location>
        <begin position="176"/>
        <end position="195"/>
    </location>
</feature>
<keyword evidence="1" id="KW-0472">Membrane</keyword>
<feature type="transmembrane region" description="Helical" evidence="1">
    <location>
        <begin position="216"/>
        <end position="235"/>
    </location>
</feature>
<dbReference type="EMBL" id="SJPX01000003">
    <property type="protein sequence ID" value="TWU51666.1"/>
    <property type="molecule type" value="Genomic_DNA"/>
</dbReference>
<accession>A0A5C6EVL1</accession>
<comment type="caution">
    <text evidence="2">The sequence shown here is derived from an EMBL/GenBank/DDBJ whole genome shotgun (WGS) entry which is preliminary data.</text>
</comment>
<organism evidence="2 3">
    <name type="scientific">Rubripirellula reticaptiva</name>
    <dbReference type="NCBI Taxonomy" id="2528013"/>
    <lineage>
        <taxon>Bacteria</taxon>
        <taxon>Pseudomonadati</taxon>
        <taxon>Planctomycetota</taxon>
        <taxon>Planctomycetia</taxon>
        <taxon>Pirellulales</taxon>
        <taxon>Pirellulaceae</taxon>
        <taxon>Rubripirellula</taxon>
    </lineage>
</organism>
<feature type="transmembrane region" description="Helical" evidence="1">
    <location>
        <begin position="74"/>
        <end position="95"/>
    </location>
</feature>
<keyword evidence="3" id="KW-1185">Reference proteome</keyword>
<evidence type="ECO:0000313" key="3">
    <source>
        <dbReference type="Proteomes" id="UP000317977"/>
    </source>
</evidence>
<dbReference type="AlphaFoldDB" id="A0A5C6EVL1"/>
<reference evidence="2 3" key="1">
    <citation type="submission" date="2019-02" db="EMBL/GenBank/DDBJ databases">
        <title>Deep-cultivation of Planctomycetes and their phenomic and genomic characterization uncovers novel biology.</title>
        <authorList>
            <person name="Wiegand S."/>
            <person name="Jogler M."/>
            <person name="Boedeker C."/>
            <person name="Pinto D."/>
            <person name="Vollmers J."/>
            <person name="Rivas-Marin E."/>
            <person name="Kohn T."/>
            <person name="Peeters S.H."/>
            <person name="Heuer A."/>
            <person name="Rast P."/>
            <person name="Oberbeckmann S."/>
            <person name="Bunk B."/>
            <person name="Jeske O."/>
            <person name="Meyerdierks A."/>
            <person name="Storesund J.E."/>
            <person name="Kallscheuer N."/>
            <person name="Luecker S."/>
            <person name="Lage O.M."/>
            <person name="Pohl T."/>
            <person name="Merkel B.J."/>
            <person name="Hornburger P."/>
            <person name="Mueller R.-W."/>
            <person name="Bruemmer F."/>
            <person name="Labrenz M."/>
            <person name="Spormann A.M."/>
            <person name="Op Den Camp H."/>
            <person name="Overmann J."/>
            <person name="Amann R."/>
            <person name="Jetten M.S.M."/>
            <person name="Mascher T."/>
            <person name="Medema M.H."/>
            <person name="Devos D.P."/>
            <person name="Kaster A.-K."/>
            <person name="Ovreas L."/>
            <person name="Rohde M."/>
            <person name="Galperin M.Y."/>
            <person name="Jogler C."/>
        </authorList>
    </citation>
    <scope>NUCLEOTIDE SEQUENCE [LARGE SCALE GENOMIC DNA]</scope>
    <source>
        <strain evidence="2 3">Poly59</strain>
    </source>
</reference>
<gene>
    <name evidence="2" type="ORF">Poly59_32600</name>
</gene>
<feature type="transmembrane region" description="Helical" evidence="1">
    <location>
        <begin position="274"/>
        <end position="294"/>
    </location>
</feature>
<feature type="transmembrane region" description="Helical" evidence="1">
    <location>
        <begin position="141"/>
        <end position="164"/>
    </location>
</feature>
<evidence type="ECO:0000256" key="1">
    <source>
        <dbReference type="SAM" id="Phobius"/>
    </source>
</evidence>
<dbReference type="Proteomes" id="UP000317977">
    <property type="component" value="Unassembled WGS sequence"/>
</dbReference>